<feature type="region of interest" description="Disordered" evidence="3">
    <location>
        <begin position="1"/>
        <end position="23"/>
    </location>
</feature>
<keyword evidence="5" id="KW-0614">Plasmid</keyword>
<sequence length="330" mass="36154">MHGIATPDAALPDLKQPVEEGDPVEDDRMFRRCLGQYGTGIAIITTETEGRRAAVTVNSFSSVSLDPPLILWSIARTSRSFSIFTGGGYFAVNILSSRQMDVSRHFSSKLEDKFADSAWTLGKYGSPLIDGCLAHLECETNTLVEGGDHVIIIGLVKRARRFEGMPLLFSQGQYSVPESHPETSPTPEASGAVSDTTSEGTIVSQIFEAHNLLSSVFDEHRRAEGVDISVARVLACLYDAKGLKSDQLAAATYLGQRDTEDAITELVRRSLLVNNQGQLSLTPEGRKVREAIKRRWQDFQQAQIAGIPEADLKSTIRALSKLIDQNKTMQ</sequence>
<keyword evidence="2" id="KW-0560">Oxidoreductase</keyword>
<dbReference type="SUPFAM" id="SSF50475">
    <property type="entry name" value="FMN-binding split barrel"/>
    <property type="match status" value="1"/>
</dbReference>
<dbReference type="GO" id="GO:0042602">
    <property type="term" value="F:riboflavin reductase (NADPH) activity"/>
    <property type="evidence" value="ECO:0007669"/>
    <property type="project" value="TreeGrafter"/>
</dbReference>
<name>A0AAU7S4Z3_9HYPH</name>
<feature type="region of interest" description="Disordered" evidence="3">
    <location>
        <begin position="174"/>
        <end position="195"/>
    </location>
</feature>
<dbReference type="SMART" id="SM00903">
    <property type="entry name" value="Flavin_Reduct"/>
    <property type="match status" value="1"/>
</dbReference>
<dbReference type="InterPro" id="IPR036388">
    <property type="entry name" value="WH-like_DNA-bd_sf"/>
</dbReference>
<dbReference type="InterPro" id="IPR012349">
    <property type="entry name" value="Split_barrel_FMN-bd"/>
</dbReference>
<dbReference type="RefSeq" id="WP_349962611.1">
    <property type="nucleotide sequence ID" value="NZ_CP157962.1"/>
</dbReference>
<protein>
    <submittedName>
        <fullName evidence="5">Flavin reductase</fullName>
    </submittedName>
</protein>
<evidence type="ECO:0000256" key="2">
    <source>
        <dbReference type="ARBA" id="ARBA00023002"/>
    </source>
</evidence>
<dbReference type="EMBL" id="CP157962">
    <property type="protein sequence ID" value="XBT97486.1"/>
    <property type="molecule type" value="Genomic_DNA"/>
</dbReference>
<organism evidence="5">
    <name type="scientific">Rhizobium sp. ZPR3</name>
    <dbReference type="NCBI Taxonomy" id="3158967"/>
    <lineage>
        <taxon>Bacteria</taxon>
        <taxon>Pseudomonadati</taxon>
        <taxon>Pseudomonadota</taxon>
        <taxon>Alphaproteobacteria</taxon>
        <taxon>Hyphomicrobiales</taxon>
        <taxon>Rhizobiaceae</taxon>
        <taxon>Rhizobium/Agrobacterium group</taxon>
        <taxon>Rhizobium</taxon>
    </lineage>
</organism>
<dbReference type="Pfam" id="PF01613">
    <property type="entry name" value="Flavin_Reduct"/>
    <property type="match status" value="1"/>
</dbReference>
<dbReference type="SUPFAM" id="SSF46785">
    <property type="entry name" value="Winged helix' DNA-binding domain"/>
    <property type="match status" value="1"/>
</dbReference>
<gene>
    <name evidence="5" type="ORF">ABM479_29935</name>
</gene>
<dbReference type="InterPro" id="IPR050268">
    <property type="entry name" value="NADH-dep_flavin_reductase"/>
</dbReference>
<accession>A0AAU7S4Z3</accession>
<geneLocation type="plasmid" evidence="5">
    <name>unnamed2</name>
</geneLocation>
<dbReference type="PANTHER" id="PTHR30466:SF11">
    <property type="entry name" value="FLAVIN-DEPENDENT MONOOXYGENASE, REDUCTASE SUBUNIT HSAB"/>
    <property type="match status" value="1"/>
</dbReference>
<reference evidence="5" key="1">
    <citation type="submission" date="2024-06" db="EMBL/GenBank/DDBJ databases">
        <authorList>
            <person name="Li T."/>
            <person name="Gao R."/>
        </authorList>
    </citation>
    <scope>NUCLEOTIDE SEQUENCE</scope>
    <source>
        <strain evidence="5">ZPR3</strain>
        <plasmid evidence="5">unnamed2</plasmid>
    </source>
</reference>
<evidence type="ECO:0000256" key="3">
    <source>
        <dbReference type="SAM" id="MobiDB-lite"/>
    </source>
</evidence>
<dbReference type="Gene3D" id="1.10.10.10">
    <property type="entry name" value="Winged helix-like DNA-binding domain superfamily/Winged helix DNA-binding domain"/>
    <property type="match status" value="1"/>
</dbReference>
<dbReference type="AlphaFoldDB" id="A0AAU7S4Z3"/>
<feature type="compositionally biased region" description="Low complexity" evidence="3">
    <location>
        <begin position="175"/>
        <end position="190"/>
    </location>
</feature>
<dbReference type="Gene3D" id="2.30.110.10">
    <property type="entry name" value="Electron Transport, Fmn-binding Protein, Chain A"/>
    <property type="match status" value="1"/>
</dbReference>
<proteinExistence type="inferred from homology"/>
<evidence type="ECO:0000313" key="5">
    <source>
        <dbReference type="EMBL" id="XBT97486.1"/>
    </source>
</evidence>
<dbReference type="PANTHER" id="PTHR30466">
    <property type="entry name" value="FLAVIN REDUCTASE"/>
    <property type="match status" value="1"/>
</dbReference>
<evidence type="ECO:0000256" key="1">
    <source>
        <dbReference type="ARBA" id="ARBA00008898"/>
    </source>
</evidence>
<evidence type="ECO:0000259" key="4">
    <source>
        <dbReference type="SMART" id="SM00903"/>
    </source>
</evidence>
<dbReference type="GO" id="GO:0010181">
    <property type="term" value="F:FMN binding"/>
    <property type="evidence" value="ECO:0007669"/>
    <property type="project" value="InterPro"/>
</dbReference>
<feature type="domain" description="Flavin reductase like" evidence="4">
    <location>
        <begin position="34"/>
        <end position="176"/>
    </location>
</feature>
<dbReference type="InterPro" id="IPR002563">
    <property type="entry name" value="Flavin_Rdtase-like_dom"/>
</dbReference>
<comment type="similarity">
    <text evidence="1">Belongs to the non-flavoprotein flavin reductase family.</text>
</comment>
<dbReference type="InterPro" id="IPR036390">
    <property type="entry name" value="WH_DNA-bd_sf"/>
</dbReference>